<dbReference type="PROSITE" id="PS51419">
    <property type="entry name" value="RAB"/>
    <property type="match status" value="1"/>
</dbReference>
<evidence type="ECO:0000313" key="4">
    <source>
        <dbReference type="EMBL" id="CAL5995321.1"/>
    </source>
</evidence>
<reference evidence="4 5" key="2">
    <citation type="submission" date="2024-07" db="EMBL/GenBank/DDBJ databases">
        <authorList>
            <person name="Akdeniz Z."/>
        </authorList>
    </citation>
    <scope>NUCLEOTIDE SEQUENCE [LARGE SCALE GENOMIC DNA]</scope>
</reference>
<dbReference type="SMART" id="SM00175">
    <property type="entry name" value="RAB"/>
    <property type="match status" value="1"/>
</dbReference>
<protein>
    <submittedName>
        <fullName evidence="3">Rab11</fullName>
    </submittedName>
</protein>
<keyword evidence="5" id="KW-1185">Reference proteome</keyword>
<evidence type="ECO:0000256" key="2">
    <source>
        <dbReference type="ARBA" id="ARBA00023134"/>
    </source>
</evidence>
<name>A0AA86R1N2_9EUKA</name>
<dbReference type="PANTHER" id="PTHR47977">
    <property type="entry name" value="RAS-RELATED PROTEIN RAB"/>
    <property type="match status" value="1"/>
</dbReference>
<keyword evidence="2" id="KW-0342">GTP-binding</keyword>
<proteinExistence type="predicted"/>
<dbReference type="InterPro" id="IPR050227">
    <property type="entry name" value="Rab"/>
</dbReference>
<reference evidence="3" key="1">
    <citation type="submission" date="2023-06" db="EMBL/GenBank/DDBJ databases">
        <authorList>
            <person name="Kurt Z."/>
        </authorList>
    </citation>
    <scope>NUCLEOTIDE SEQUENCE</scope>
</reference>
<accession>A0AA86R1N2</accession>
<dbReference type="EMBL" id="CATOUU010000937">
    <property type="protein sequence ID" value="CAI9960845.1"/>
    <property type="molecule type" value="Genomic_DNA"/>
</dbReference>
<gene>
    <name evidence="4" type="ORF">HINF_LOCUS13973</name>
    <name evidence="3" type="ORF">HINF_LOCUS48490</name>
</gene>
<dbReference type="GO" id="GO:0005525">
    <property type="term" value="F:GTP binding"/>
    <property type="evidence" value="ECO:0007669"/>
    <property type="project" value="UniProtKB-KW"/>
</dbReference>
<dbReference type="AlphaFoldDB" id="A0AA86R1N2"/>
<dbReference type="Proteomes" id="UP001642409">
    <property type="component" value="Unassembled WGS sequence"/>
</dbReference>
<evidence type="ECO:0000313" key="3">
    <source>
        <dbReference type="EMBL" id="CAI9960845.1"/>
    </source>
</evidence>
<dbReference type="SMART" id="SM00173">
    <property type="entry name" value="RAS"/>
    <property type="match status" value="1"/>
</dbReference>
<dbReference type="CDD" id="cd00154">
    <property type="entry name" value="Rab"/>
    <property type="match status" value="1"/>
</dbReference>
<keyword evidence="1" id="KW-0547">Nucleotide-binding</keyword>
<sequence length="164" mass="18954">MSGAEKTGKTYLTKLFLKQQYKQYIPTLGYDIVNVTKNIDLIYREQQIQLSLWDMQGSEQYDSIIQAYYANAQAVILVFNCNDRKSFDKCNTYMNHIKTFCIDYVQVSLVGNSFSDEINREVSYDEAVDFASLHDTIYVEITSQNSSYATIDNIISKLINMIIK</sequence>
<dbReference type="EMBL" id="CAXDID020000033">
    <property type="protein sequence ID" value="CAL5995321.1"/>
    <property type="molecule type" value="Genomic_DNA"/>
</dbReference>
<organism evidence="3">
    <name type="scientific">Hexamita inflata</name>
    <dbReference type="NCBI Taxonomy" id="28002"/>
    <lineage>
        <taxon>Eukaryota</taxon>
        <taxon>Metamonada</taxon>
        <taxon>Diplomonadida</taxon>
        <taxon>Hexamitidae</taxon>
        <taxon>Hexamitinae</taxon>
        <taxon>Hexamita</taxon>
    </lineage>
</organism>
<comment type="caution">
    <text evidence="3">The sequence shown here is derived from an EMBL/GenBank/DDBJ whole genome shotgun (WGS) entry which is preliminary data.</text>
</comment>
<dbReference type="Gene3D" id="3.40.50.300">
    <property type="entry name" value="P-loop containing nucleotide triphosphate hydrolases"/>
    <property type="match status" value="1"/>
</dbReference>
<dbReference type="InterPro" id="IPR027417">
    <property type="entry name" value="P-loop_NTPase"/>
</dbReference>
<dbReference type="GO" id="GO:0003924">
    <property type="term" value="F:GTPase activity"/>
    <property type="evidence" value="ECO:0007669"/>
    <property type="project" value="InterPro"/>
</dbReference>
<dbReference type="Pfam" id="PF00071">
    <property type="entry name" value="Ras"/>
    <property type="match status" value="1"/>
</dbReference>
<evidence type="ECO:0000313" key="5">
    <source>
        <dbReference type="Proteomes" id="UP001642409"/>
    </source>
</evidence>
<dbReference type="PROSITE" id="PS51421">
    <property type="entry name" value="RAS"/>
    <property type="match status" value="1"/>
</dbReference>
<evidence type="ECO:0000256" key="1">
    <source>
        <dbReference type="ARBA" id="ARBA00022741"/>
    </source>
</evidence>
<dbReference type="InterPro" id="IPR001806">
    <property type="entry name" value="Small_GTPase"/>
</dbReference>
<dbReference type="SUPFAM" id="SSF52540">
    <property type="entry name" value="P-loop containing nucleoside triphosphate hydrolases"/>
    <property type="match status" value="1"/>
</dbReference>